<dbReference type="SUPFAM" id="SSF144091">
    <property type="entry name" value="Rhomboid-like"/>
    <property type="match status" value="1"/>
</dbReference>
<dbReference type="PANTHER" id="PTHR43731:SF26">
    <property type="entry name" value="RHOMBOID-LIKE PROTEIN 10, CHLOROPLASTIC"/>
    <property type="match status" value="1"/>
</dbReference>
<dbReference type="GO" id="GO:0004252">
    <property type="term" value="F:serine-type endopeptidase activity"/>
    <property type="evidence" value="ECO:0007669"/>
    <property type="project" value="InterPro"/>
</dbReference>
<evidence type="ECO:0000256" key="5">
    <source>
        <dbReference type="SAM" id="Phobius"/>
    </source>
</evidence>
<feature type="transmembrane region" description="Helical" evidence="5">
    <location>
        <begin position="162"/>
        <end position="183"/>
    </location>
</feature>
<comment type="caution">
    <text evidence="7">The sequence shown here is derived from an EMBL/GenBank/DDBJ whole genome shotgun (WGS) entry which is preliminary data.</text>
</comment>
<keyword evidence="3 5" id="KW-1133">Transmembrane helix</keyword>
<dbReference type="AlphaFoldDB" id="A0A7J3X6Q3"/>
<feature type="transmembrane region" description="Helical" evidence="5">
    <location>
        <begin position="130"/>
        <end position="150"/>
    </location>
</feature>
<dbReference type="PANTHER" id="PTHR43731">
    <property type="entry name" value="RHOMBOID PROTEASE"/>
    <property type="match status" value="1"/>
</dbReference>
<keyword evidence="7" id="KW-0645">Protease</keyword>
<name>A0A7J3X6Q3_THEPE</name>
<proteinExistence type="predicted"/>
<evidence type="ECO:0000256" key="1">
    <source>
        <dbReference type="ARBA" id="ARBA00004141"/>
    </source>
</evidence>
<dbReference type="Pfam" id="PF01694">
    <property type="entry name" value="Rhomboid"/>
    <property type="match status" value="1"/>
</dbReference>
<dbReference type="InterPro" id="IPR022764">
    <property type="entry name" value="Peptidase_S54_rhomboid_dom"/>
</dbReference>
<feature type="transmembrane region" description="Helical" evidence="5">
    <location>
        <begin position="21"/>
        <end position="44"/>
    </location>
</feature>
<dbReference type="GO" id="GO:0016020">
    <property type="term" value="C:membrane"/>
    <property type="evidence" value="ECO:0007669"/>
    <property type="project" value="UniProtKB-SubCell"/>
</dbReference>
<sequence>MVYSFPQPHEELISRKPYVTIGLVIANVVVYAITSAEYGFFQISESWTQWGAFVPSLLSRPEHWYRLFTSMFLHGNLFHIFFNMIFLYGFGKHVESVLGAWRYLVLYFLSGLLAEVFHTAFLPIEGAFSAHVPALGASGAISGVLGAYLLLFPGTRLHMCVFYFFIPICFTTRASAFLIFWFAMQILQGYLGESLGVAVFAHAGGFVGGLALLPLLLPRERVEMLRIHTRLRSFFFDIFPAKPGLSAGSKAVLVALLLAVVAGAAYCAATAPEARNVVKVLTVSVGYKGVEESESIIVLLDRGRLSISPIVSSGVRVVVNRLNALGLIYSSPSAGRTLSVSLSKSARVQGIPVGVSLEAELCYDEWGLLSSGRGSMDTDVLYCTYYGCSVGGRETYSFSASTESVSIGFQGIPVAELSLLVMIPCIVAIAAVMRAEEFEIFHF</sequence>
<dbReference type="InterPro" id="IPR035952">
    <property type="entry name" value="Rhomboid-like_sf"/>
</dbReference>
<evidence type="ECO:0000259" key="6">
    <source>
        <dbReference type="Pfam" id="PF01694"/>
    </source>
</evidence>
<evidence type="ECO:0000256" key="4">
    <source>
        <dbReference type="ARBA" id="ARBA00023136"/>
    </source>
</evidence>
<feature type="domain" description="Peptidase S54 rhomboid" evidence="6">
    <location>
        <begin position="62"/>
        <end position="218"/>
    </location>
</feature>
<protein>
    <submittedName>
        <fullName evidence="7">Rhomboid family intramembrane serine protease</fullName>
    </submittedName>
</protein>
<keyword evidence="2 5" id="KW-0812">Transmembrane</keyword>
<reference evidence="7" key="1">
    <citation type="journal article" date="2020" name="mSystems">
        <title>Genome- and Community-Level Interaction Insights into Carbon Utilization and Element Cycling Functions of Hydrothermarchaeota in Hydrothermal Sediment.</title>
        <authorList>
            <person name="Zhou Z."/>
            <person name="Liu Y."/>
            <person name="Xu W."/>
            <person name="Pan J."/>
            <person name="Luo Z.H."/>
            <person name="Li M."/>
        </authorList>
    </citation>
    <scope>NUCLEOTIDE SEQUENCE [LARGE SCALE GENOMIC DNA]</scope>
    <source>
        <strain evidence="7">SpSt-1125</strain>
    </source>
</reference>
<feature type="transmembrane region" description="Helical" evidence="5">
    <location>
        <begin position="251"/>
        <end position="271"/>
    </location>
</feature>
<gene>
    <name evidence="7" type="ORF">ENM88_03855</name>
</gene>
<evidence type="ECO:0000256" key="2">
    <source>
        <dbReference type="ARBA" id="ARBA00022692"/>
    </source>
</evidence>
<keyword evidence="4 5" id="KW-0472">Membrane</keyword>
<feature type="transmembrane region" description="Helical" evidence="5">
    <location>
        <begin position="64"/>
        <end position="91"/>
    </location>
</feature>
<dbReference type="EMBL" id="DRZM01000120">
    <property type="protein sequence ID" value="HHP04868.1"/>
    <property type="molecule type" value="Genomic_DNA"/>
</dbReference>
<accession>A0A7J3X6Q3</accession>
<comment type="subcellular location">
    <subcellularLocation>
        <location evidence="1">Membrane</location>
        <topology evidence="1">Multi-pass membrane protein</topology>
    </subcellularLocation>
</comment>
<evidence type="ECO:0000313" key="7">
    <source>
        <dbReference type="EMBL" id="HHP04868.1"/>
    </source>
</evidence>
<organism evidence="7">
    <name type="scientific">Thermofilum pendens</name>
    <dbReference type="NCBI Taxonomy" id="2269"/>
    <lineage>
        <taxon>Archaea</taxon>
        <taxon>Thermoproteota</taxon>
        <taxon>Thermoprotei</taxon>
        <taxon>Thermofilales</taxon>
        <taxon>Thermofilaceae</taxon>
        <taxon>Thermofilum</taxon>
    </lineage>
</organism>
<dbReference type="InterPro" id="IPR050925">
    <property type="entry name" value="Rhomboid_protease_S54"/>
</dbReference>
<feature type="transmembrane region" description="Helical" evidence="5">
    <location>
        <begin position="195"/>
        <end position="217"/>
    </location>
</feature>
<feature type="transmembrane region" description="Helical" evidence="5">
    <location>
        <begin position="103"/>
        <end position="124"/>
    </location>
</feature>
<keyword evidence="7" id="KW-0378">Hydrolase</keyword>
<evidence type="ECO:0000256" key="3">
    <source>
        <dbReference type="ARBA" id="ARBA00022989"/>
    </source>
</evidence>
<dbReference type="GO" id="GO:0006508">
    <property type="term" value="P:proteolysis"/>
    <property type="evidence" value="ECO:0007669"/>
    <property type="project" value="UniProtKB-KW"/>
</dbReference>
<dbReference type="Gene3D" id="1.20.1540.10">
    <property type="entry name" value="Rhomboid-like"/>
    <property type="match status" value="1"/>
</dbReference>